<gene>
    <name evidence="3" type="ORF">IFM89_001616</name>
</gene>
<proteinExistence type="predicted"/>
<dbReference type="PANTHER" id="PTHR47926:SF516">
    <property type="entry name" value="SMK1"/>
    <property type="match status" value="1"/>
</dbReference>
<dbReference type="Gene3D" id="1.25.40.10">
    <property type="entry name" value="Tetratricopeptide repeat domain"/>
    <property type="match status" value="2"/>
</dbReference>
<dbReference type="InterPro" id="IPR046960">
    <property type="entry name" value="PPR_At4g14850-like_plant"/>
</dbReference>
<dbReference type="Pfam" id="PF13041">
    <property type="entry name" value="PPR_2"/>
    <property type="match status" value="1"/>
</dbReference>
<evidence type="ECO:0000256" key="1">
    <source>
        <dbReference type="ARBA" id="ARBA00022737"/>
    </source>
</evidence>
<dbReference type="NCBIfam" id="TIGR00756">
    <property type="entry name" value="PPR"/>
    <property type="match status" value="3"/>
</dbReference>
<dbReference type="PROSITE" id="PS51375">
    <property type="entry name" value="PPR"/>
    <property type="match status" value="2"/>
</dbReference>
<dbReference type="OrthoDB" id="185373at2759"/>
<reference evidence="3 4" key="1">
    <citation type="submission" date="2020-10" db="EMBL/GenBank/DDBJ databases">
        <title>The Coptis chinensis genome and diversification of protoberbering-type alkaloids.</title>
        <authorList>
            <person name="Wang B."/>
            <person name="Shu S."/>
            <person name="Song C."/>
            <person name="Liu Y."/>
        </authorList>
    </citation>
    <scope>NUCLEOTIDE SEQUENCE [LARGE SCALE GENOMIC DNA]</scope>
    <source>
        <strain evidence="3">HL-2020</strain>
        <tissue evidence="3">Leaf</tissue>
    </source>
</reference>
<dbReference type="InterPro" id="IPR002885">
    <property type="entry name" value="PPR_rpt"/>
</dbReference>
<feature type="repeat" description="PPR" evidence="2">
    <location>
        <begin position="140"/>
        <end position="174"/>
    </location>
</feature>
<keyword evidence="1" id="KW-0677">Repeat</keyword>
<dbReference type="Pfam" id="PF20431">
    <property type="entry name" value="E_motif"/>
    <property type="match status" value="1"/>
</dbReference>
<evidence type="ECO:0008006" key="5">
    <source>
        <dbReference type="Google" id="ProtNLM"/>
    </source>
</evidence>
<organism evidence="3 4">
    <name type="scientific">Coptis chinensis</name>
    <dbReference type="NCBI Taxonomy" id="261450"/>
    <lineage>
        <taxon>Eukaryota</taxon>
        <taxon>Viridiplantae</taxon>
        <taxon>Streptophyta</taxon>
        <taxon>Embryophyta</taxon>
        <taxon>Tracheophyta</taxon>
        <taxon>Spermatophyta</taxon>
        <taxon>Magnoliopsida</taxon>
        <taxon>Ranunculales</taxon>
        <taxon>Ranunculaceae</taxon>
        <taxon>Coptidoideae</taxon>
        <taxon>Coptis</taxon>
    </lineage>
</organism>
<evidence type="ECO:0000313" key="4">
    <source>
        <dbReference type="Proteomes" id="UP000631114"/>
    </source>
</evidence>
<evidence type="ECO:0000256" key="2">
    <source>
        <dbReference type="PROSITE-ProRule" id="PRU00708"/>
    </source>
</evidence>
<dbReference type="Pfam" id="PF01535">
    <property type="entry name" value="PPR"/>
    <property type="match status" value="2"/>
</dbReference>
<sequence length="288" mass="31994">MDSRTMPSILCVCGREGDLMRGKEVHGLVVKSREFSGDVAIGNSLIDMYAKCGCLDVSQKVFENMPYCSLVTWTTLISCYGVHGKGEESLVLFEKMRDSGFRPNSVTFTAVLASCSHSGLIDQGRKIFDLMSSDYSMDPAVEHYACMVDLLGRSGNLEEALELIKKMPQEAPPSVWGALLAACRIYKNVVIGEFAAYQLFDLEPGNSSNYVTLCSIYESVGRGDDIRRTRSRMRELGLVKNPGCSWISIKGKVRIFYQGDITHTWSNMVYEILNGLVRTMMPDGYGYG</sequence>
<dbReference type="GO" id="GO:0003723">
    <property type="term" value="F:RNA binding"/>
    <property type="evidence" value="ECO:0007669"/>
    <property type="project" value="InterPro"/>
</dbReference>
<protein>
    <recommendedName>
        <fullName evidence="5">Pentatricopeptide repeat-containing protein</fullName>
    </recommendedName>
</protein>
<keyword evidence="4" id="KW-1185">Reference proteome</keyword>
<dbReference type="InterPro" id="IPR046848">
    <property type="entry name" value="E_motif"/>
</dbReference>
<feature type="repeat" description="PPR" evidence="2">
    <location>
        <begin position="69"/>
        <end position="103"/>
    </location>
</feature>
<dbReference type="PANTHER" id="PTHR47926">
    <property type="entry name" value="PENTATRICOPEPTIDE REPEAT-CONTAINING PROTEIN"/>
    <property type="match status" value="1"/>
</dbReference>
<dbReference type="GO" id="GO:0009451">
    <property type="term" value="P:RNA modification"/>
    <property type="evidence" value="ECO:0007669"/>
    <property type="project" value="InterPro"/>
</dbReference>
<dbReference type="EMBL" id="JADFTS010000006">
    <property type="protein sequence ID" value="KAF9599670.1"/>
    <property type="molecule type" value="Genomic_DNA"/>
</dbReference>
<name>A0A835HI28_9MAGN</name>
<dbReference type="Proteomes" id="UP000631114">
    <property type="component" value="Unassembled WGS sequence"/>
</dbReference>
<dbReference type="AlphaFoldDB" id="A0A835HI28"/>
<dbReference type="FunFam" id="1.25.40.10:FF:000996">
    <property type="entry name" value="Small kernel1"/>
    <property type="match status" value="1"/>
</dbReference>
<accession>A0A835HI28</accession>
<evidence type="ECO:0000313" key="3">
    <source>
        <dbReference type="EMBL" id="KAF9599670.1"/>
    </source>
</evidence>
<comment type="caution">
    <text evidence="3">The sequence shown here is derived from an EMBL/GenBank/DDBJ whole genome shotgun (WGS) entry which is preliminary data.</text>
</comment>
<dbReference type="InterPro" id="IPR011990">
    <property type="entry name" value="TPR-like_helical_dom_sf"/>
</dbReference>